<sequence>MDERIIFGLAVAFLLLIIGLLWHQWALLKVKYADEHAKVATLETYQQQFQQLSEDYRVLESRYEAAQTHFAQEREQFSSTKAALTHEFESLAQRIFEQQGQQFSQHNQTQLSQLLQPFREQVSSFQQRVNEVHDAATRGQAGLQAELRKVMELGISMSQEAHNLTKALKGDAQQRGAWGEAQLRRTLEMSGLIESTHFSAQESYKDGQHKDKRTDFVIKLPDAKHLILDSKVSLIAYDRWMSAEDEPAKSAALQEHCQAVRRHMKDLASKDYTQLIGLKSPSFVLMFMPIEPAYIAALQGDATLFDDGYNQGVILVSHTTLLPILRTVANLWTLAQSQDEAQELGEKAGEIYQQVSMIADRLNKLGTSLSAASNHYNSTVTALAGNQGLYGKVARFSQLSTKVQKSLPAIEPKSIDLDQARLVALLDETGS</sequence>
<accession>F6DB52</accession>
<keyword evidence="4" id="KW-0233">DNA recombination</keyword>
<dbReference type="KEGG" id="tcy:Thicy_0016"/>
<feature type="coiled-coil region" evidence="5">
    <location>
        <begin position="42"/>
        <end position="69"/>
    </location>
</feature>
<evidence type="ECO:0000256" key="6">
    <source>
        <dbReference type="SAM" id="Phobius"/>
    </source>
</evidence>
<keyword evidence="8" id="KW-1185">Reference proteome</keyword>
<protein>
    <submittedName>
        <fullName evidence="7">RmuC-domain protein</fullName>
    </submittedName>
</protein>
<dbReference type="Pfam" id="PF02646">
    <property type="entry name" value="RmuC"/>
    <property type="match status" value="1"/>
</dbReference>
<dbReference type="PANTHER" id="PTHR30563">
    <property type="entry name" value="DNA RECOMBINATION PROTEIN RMUC"/>
    <property type="match status" value="1"/>
</dbReference>
<evidence type="ECO:0000256" key="4">
    <source>
        <dbReference type="ARBA" id="ARBA00023172"/>
    </source>
</evidence>
<dbReference type="GO" id="GO:0006310">
    <property type="term" value="P:DNA recombination"/>
    <property type="evidence" value="ECO:0007669"/>
    <property type="project" value="UniProtKB-KW"/>
</dbReference>
<dbReference type="HOGENOM" id="CLU_024057_0_1_6"/>
<evidence type="ECO:0000256" key="5">
    <source>
        <dbReference type="SAM" id="Coils"/>
    </source>
</evidence>
<evidence type="ECO:0000313" key="8">
    <source>
        <dbReference type="Proteomes" id="UP000009232"/>
    </source>
</evidence>
<organism evidence="7 8">
    <name type="scientific">Thiomicrospira cyclica (strain DSM 14477 / JCM 11371 / ALM1)</name>
    <name type="common">Thioalkalimicrobium cyclicum</name>
    <dbReference type="NCBI Taxonomy" id="717773"/>
    <lineage>
        <taxon>Bacteria</taxon>
        <taxon>Pseudomonadati</taxon>
        <taxon>Pseudomonadota</taxon>
        <taxon>Gammaproteobacteria</taxon>
        <taxon>Thiotrichales</taxon>
        <taxon>Piscirickettsiaceae</taxon>
        <taxon>Thiomicrospira</taxon>
    </lineage>
</organism>
<dbReference type="eggNOG" id="COG1322">
    <property type="taxonomic scope" value="Bacteria"/>
</dbReference>
<feature type="transmembrane region" description="Helical" evidence="6">
    <location>
        <begin position="6"/>
        <end position="28"/>
    </location>
</feature>
<dbReference type="AlphaFoldDB" id="F6DB52"/>
<evidence type="ECO:0000256" key="3">
    <source>
        <dbReference type="ARBA" id="ARBA00023054"/>
    </source>
</evidence>
<keyword evidence="6" id="KW-1133">Transmembrane helix</keyword>
<dbReference type="OrthoDB" id="9765111at2"/>
<keyword evidence="3 5" id="KW-0175">Coiled coil</keyword>
<comment type="similarity">
    <text evidence="2">Belongs to the RmuC family.</text>
</comment>
<gene>
    <name evidence="7" type="ordered locus">Thicy_0016</name>
</gene>
<keyword evidence="6" id="KW-0812">Transmembrane</keyword>
<reference evidence="7 8" key="1">
    <citation type="submission" date="2011-05" db="EMBL/GenBank/DDBJ databases">
        <title>Complete sequence of Thioalkalimicrobium cyclicum ALM1.</title>
        <authorList>
            <consortium name="US DOE Joint Genome Institute"/>
            <person name="Lucas S."/>
            <person name="Han J."/>
            <person name="Lapidus A."/>
            <person name="Cheng J.-F."/>
            <person name="Goodwin L."/>
            <person name="Pitluck S."/>
            <person name="Peters L."/>
            <person name="Mikhailova N."/>
            <person name="Davenport K."/>
            <person name="Han C."/>
            <person name="Tapia R."/>
            <person name="Land M."/>
            <person name="Hauser L."/>
            <person name="Kyrpides N."/>
            <person name="Ivanova N."/>
            <person name="Pagani I."/>
            <person name="Kappler U."/>
            <person name="Woyke T."/>
        </authorList>
    </citation>
    <scope>NUCLEOTIDE SEQUENCE [LARGE SCALE GENOMIC DNA]</scope>
    <source>
        <strain evidence="8">DSM 14477 / JCM 11371 / ALM1</strain>
    </source>
</reference>
<dbReference type="PANTHER" id="PTHR30563:SF0">
    <property type="entry name" value="DNA RECOMBINATION PROTEIN RMUC"/>
    <property type="match status" value="1"/>
</dbReference>
<dbReference type="RefSeq" id="WP_013834581.1">
    <property type="nucleotide sequence ID" value="NC_015581.1"/>
</dbReference>
<evidence type="ECO:0000313" key="7">
    <source>
        <dbReference type="EMBL" id="AEG30792.1"/>
    </source>
</evidence>
<dbReference type="Proteomes" id="UP000009232">
    <property type="component" value="Chromosome"/>
</dbReference>
<comment type="function">
    <text evidence="1">Involved in DNA recombination.</text>
</comment>
<evidence type="ECO:0000256" key="1">
    <source>
        <dbReference type="ARBA" id="ARBA00003416"/>
    </source>
</evidence>
<keyword evidence="6" id="KW-0472">Membrane</keyword>
<proteinExistence type="inferred from homology"/>
<dbReference type="EMBL" id="CP002776">
    <property type="protein sequence ID" value="AEG30792.1"/>
    <property type="molecule type" value="Genomic_DNA"/>
</dbReference>
<evidence type="ECO:0000256" key="2">
    <source>
        <dbReference type="ARBA" id="ARBA00009840"/>
    </source>
</evidence>
<dbReference type="InterPro" id="IPR003798">
    <property type="entry name" value="DNA_recombination_RmuC"/>
</dbReference>
<dbReference type="STRING" id="717773.Thicy_0016"/>
<name>F6DB52_THICA</name>